<dbReference type="EMBL" id="FQZK01000032">
    <property type="protein sequence ID" value="SHK76892.1"/>
    <property type="molecule type" value="Genomic_DNA"/>
</dbReference>
<protein>
    <recommendedName>
        <fullName evidence="3">MinD-like ATPase involved in chromosome partitioning or flagellar assembly</fullName>
    </recommendedName>
</protein>
<name>A0A1M6V5X3_9ACTN</name>
<dbReference type="InterPro" id="IPR027417">
    <property type="entry name" value="P-loop_NTPase"/>
</dbReference>
<dbReference type="STRING" id="758803.SAMN05421803_13214"/>
<gene>
    <name evidence="1" type="ORF">SAMN05421803_13214</name>
</gene>
<proteinExistence type="predicted"/>
<dbReference type="OrthoDB" id="5243870at2"/>
<dbReference type="AlphaFoldDB" id="A0A1M6V5X3"/>
<dbReference type="Gene3D" id="3.40.50.300">
    <property type="entry name" value="P-loop containing nucleotide triphosphate hydrolases"/>
    <property type="match status" value="1"/>
</dbReference>
<dbReference type="Proteomes" id="UP000184452">
    <property type="component" value="Unassembled WGS sequence"/>
</dbReference>
<organism evidence="1 2">
    <name type="scientific">Nocardiopsis flavescens</name>
    <dbReference type="NCBI Taxonomy" id="758803"/>
    <lineage>
        <taxon>Bacteria</taxon>
        <taxon>Bacillati</taxon>
        <taxon>Actinomycetota</taxon>
        <taxon>Actinomycetes</taxon>
        <taxon>Streptosporangiales</taxon>
        <taxon>Nocardiopsidaceae</taxon>
        <taxon>Nocardiopsis</taxon>
    </lineage>
</organism>
<dbReference type="RefSeq" id="WP_073384026.1">
    <property type="nucleotide sequence ID" value="NZ_FQZK01000032.1"/>
</dbReference>
<accession>A0A1M6V5X3</accession>
<keyword evidence="2" id="KW-1185">Reference proteome</keyword>
<evidence type="ECO:0000313" key="2">
    <source>
        <dbReference type="Proteomes" id="UP000184452"/>
    </source>
</evidence>
<evidence type="ECO:0000313" key="1">
    <source>
        <dbReference type="EMBL" id="SHK76892.1"/>
    </source>
</evidence>
<reference evidence="1 2" key="1">
    <citation type="submission" date="2016-11" db="EMBL/GenBank/DDBJ databases">
        <authorList>
            <person name="Jaros S."/>
            <person name="Januszkiewicz K."/>
            <person name="Wedrychowicz H."/>
        </authorList>
    </citation>
    <scope>NUCLEOTIDE SEQUENCE [LARGE SCALE GENOMIC DNA]</scope>
    <source>
        <strain evidence="1 2">CGMCC 4.5723</strain>
    </source>
</reference>
<sequence length="248" mass="25564">MTRTVAVFSLGGAPGVTSVGMALAAVWPGDAPGVLVEADPSGGAVAVWRRIPTEPGLTSLAAAMRRGGGADPDAHTQDLPGGLRVSAAPVTGDPAEGAVRLLGQHPLPLSSMAAPVAVLDLGRLTPSSPARALVARADHAVLVVSERLTELRRAREHLLSPSFPARDLRVVVCGGKGGVGEITGALGSAVWGRVPEDRRSAEFLRGERDIARPQRRPLFKAAHRLARSLSAAATEHMVYAPLPPGVNA</sequence>
<evidence type="ECO:0008006" key="3">
    <source>
        <dbReference type="Google" id="ProtNLM"/>
    </source>
</evidence>